<dbReference type="GO" id="GO:0043565">
    <property type="term" value="F:sequence-specific DNA binding"/>
    <property type="evidence" value="ECO:0007669"/>
    <property type="project" value="InterPro"/>
</dbReference>
<dbReference type="RefSeq" id="WP_148980610.1">
    <property type="nucleotide sequence ID" value="NZ_VTEZ01000009.1"/>
</dbReference>
<reference evidence="3 4" key="1">
    <citation type="submission" date="2019-08" db="EMBL/GenBank/DDBJ databases">
        <title>Bacillus genomes from the desert of Cuatro Cienegas, Coahuila.</title>
        <authorList>
            <person name="Olmedo-Alvarez G."/>
        </authorList>
    </citation>
    <scope>NUCLEOTIDE SEQUENCE [LARGE SCALE GENOMIC DNA]</scope>
    <source>
        <strain evidence="3 4">CH87b_3T</strain>
    </source>
</reference>
<evidence type="ECO:0000256" key="1">
    <source>
        <dbReference type="ARBA" id="ARBA00038232"/>
    </source>
</evidence>
<evidence type="ECO:0000313" key="3">
    <source>
        <dbReference type="EMBL" id="TYS80720.1"/>
    </source>
</evidence>
<dbReference type="PANTHER" id="PTHR33795">
    <property type="entry name" value="INSERTION ELEMENT IS150 PROTEIN INSJ"/>
    <property type="match status" value="1"/>
</dbReference>
<dbReference type="AlphaFoldDB" id="A0A5D4U0M0"/>
<dbReference type="Proteomes" id="UP000324269">
    <property type="component" value="Unassembled WGS sequence"/>
</dbReference>
<dbReference type="GO" id="GO:0006313">
    <property type="term" value="P:DNA transposition"/>
    <property type="evidence" value="ECO:0007669"/>
    <property type="project" value="InterPro"/>
</dbReference>
<gene>
    <name evidence="3" type="ORF">FZC85_20930</name>
</gene>
<dbReference type="Gene3D" id="1.10.10.10">
    <property type="entry name" value="Winged helix-like DNA-binding domain superfamily/Winged helix DNA-binding domain"/>
    <property type="match status" value="1"/>
</dbReference>
<dbReference type="InterPro" id="IPR055247">
    <property type="entry name" value="InsJ-like_HTH"/>
</dbReference>
<protein>
    <submittedName>
        <fullName evidence="3">Transposase</fullName>
    </submittedName>
</protein>
<dbReference type="InterPro" id="IPR036388">
    <property type="entry name" value="WH-like_DNA-bd_sf"/>
</dbReference>
<dbReference type="SUPFAM" id="SSF46689">
    <property type="entry name" value="Homeodomain-like"/>
    <property type="match status" value="1"/>
</dbReference>
<dbReference type="InterPro" id="IPR009057">
    <property type="entry name" value="Homeodomain-like_sf"/>
</dbReference>
<dbReference type="Pfam" id="PF13518">
    <property type="entry name" value="HTH_28"/>
    <property type="match status" value="1"/>
</dbReference>
<comment type="caution">
    <text evidence="3">The sequence shown here is derived from an EMBL/GenBank/DDBJ whole genome shotgun (WGS) entry which is preliminary data.</text>
</comment>
<dbReference type="EMBL" id="VTEZ01000009">
    <property type="protein sequence ID" value="TYS80720.1"/>
    <property type="molecule type" value="Genomic_DNA"/>
</dbReference>
<evidence type="ECO:0000259" key="2">
    <source>
        <dbReference type="Pfam" id="PF13518"/>
    </source>
</evidence>
<dbReference type="InterPro" id="IPR052057">
    <property type="entry name" value="IS150/IS1296_orfA-like"/>
</dbReference>
<dbReference type="SUPFAM" id="SSF48295">
    <property type="entry name" value="TrpR-like"/>
    <property type="match status" value="1"/>
</dbReference>
<dbReference type="PANTHER" id="PTHR33795:SF1">
    <property type="entry name" value="INSERTION ELEMENT IS150 PROTEIN INSJ"/>
    <property type="match status" value="1"/>
</dbReference>
<evidence type="ECO:0000313" key="4">
    <source>
        <dbReference type="Proteomes" id="UP000324269"/>
    </source>
</evidence>
<dbReference type="InterPro" id="IPR002514">
    <property type="entry name" value="Transposase_8"/>
</dbReference>
<proteinExistence type="inferred from homology"/>
<comment type="similarity">
    <text evidence="1">Belongs to the IS150/IS1296 orfA family.</text>
</comment>
<organism evidence="3 4">
    <name type="scientific">Rossellomorea aquimaris</name>
    <dbReference type="NCBI Taxonomy" id="189382"/>
    <lineage>
        <taxon>Bacteria</taxon>
        <taxon>Bacillati</taxon>
        <taxon>Bacillota</taxon>
        <taxon>Bacilli</taxon>
        <taxon>Bacillales</taxon>
        <taxon>Bacillaceae</taxon>
        <taxon>Rossellomorea</taxon>
    </lineage>
</organism>
<dbReference type="Pfam" id="PF01527">
    <property type="entry name" value="HTH_Tnp_1"/>
    <property type="match status" value="1"/>
</dbReference>
<name>A0A5D4U0M0_9BACI</name>
<dbReference type="InterPro" id="IPR010921">
    <property type="entry name" value="Trp_repressor/repl_initiator"/>
</dbReference>
<dbReference type="GO" id="GO:0004803">
    <property type="term" value="F:transposase activity"/>
    <property type="evidence" value="ECO:0007669"/>
    <property type="project" value="InterPro"/>
</dbReference>
<accession>A0A5D4U0M0</accession>
<feature type="domain" description="Insertion element IS150 protein InsJ-like helix-turn-helix" evidence="2">
    <location>
        <begin position="63"/>
        <end position="110"/>
    </location>
</feature>
<sequence length="172" mass="20492">MARFTPKYKLQIAKRYLNELVSYRELANQVGVDDSILRYWVMLVRHHGDQAFVFPYTNYPSAFKLRVIQFITEKNYSIREASAIFHIPDPCMVRRWVKKWERAGEDAFGSLEMRPSTMTYNHKNKKIKDNSSNQTMEDMKKELEYLRMENAYLKKLNALVQEEPSPTKSKRK</sequence>